<dbReference type="Gene3D" id="3.90.550.10">
    <property type="entry name" value="Spore Coat Polysaccharide Biosynthesis Protein SpsA, Chain A"/>
    <property type="match status" value="2"/>
</dbReference>
<keyword evidence="3" id="KW-0808">Transferase</keyword>
<dbReference type="Proteomes" id="UP001634393">
    <property type="component" value="Unassembled WGS sequence"/>
</dbReference>
<evidence type="ECO:0000256" key="10">
    <source>
        <dbReference type="PIRSR" id="PIRSR605150-3"/>
    </source>
</evidence>
<accession>A0ABD3RPF0</accession>
<feature type="active site" evidence="8">
    <location>
        <position position="449"/>
    </location>
</feature>
<feature type="transmembrane region" description="Helical" evidence="12">
    <location>
        <begin position="649"/>
        <end position="669"/>
    </location>
</feature>
<evidence type="ECO:0000256" key="12">
    <source>
        <dbReference type="SAM" id="Phobius"/>
    </source>
</evidence>
<keyword evidence="11" id="KW-0175">Coiled coil</keyword>
<feature type="transmembrane region" description="Helical" evidence="12">
    <location>
        <begin position="528"/>
        <end position="547"/>
    </location>
</feature>
<name>A0ABD3RPF0_9LAMI</name>
<evidence type="ECO:0000313" key="14">
    <source>
        <dbReference type="Proteomes" id="UP001634393"/>
    </source>
</evidence>
<dbReference type="GO" id="GO:0071555">
    <property type="term" value="P:cell wall organization"/>
    <property type="evidence" value="ECO:0007669"/>
    <property type="project" value="UniProtKB-KW"/>
</dbReference>
<dbReference type="InterPro" id="IPR029044">
    <property type="entry name" value="Nucleotide-diphossugar_trans"/>
</dbReference>
<reference evidence="13 14" key="1">
    <citation type="submission" date="2024-12" db="EMBL/GenBank/DDBJ databases">
        <title>The unique morphological basis and parallel evolutionary history of personate flowers in Penstemon.</title>
        <authorList>
            <person name="Depatie T.H."/>
            <person name="Wessinger C.A."/>
        </authorList>
    </citation>
    <scope>NUCLEOTIDE SEQUENCE [LARGE SCALE GENOMIC DNA]</scope>
    <source>
        <strain evidence="13">WTNN_2</strain>
        <tissue evidence="13">Leaf</tissue>
    </source>
</reference>
<keyword evidence="7" id="KW-0961">Cell wall biogenesis/degradation</keyword>
<dbReference type="GO" id="GO:0016757">
    <property type="term" value="F:glycosyltransferase activity"/>
    <property type="evidence" value="ECO:0007669"/>
    <property type="project" value="UniProtKB-KW"/>
</dbReference>
<feature type="active site" evidence="8">
    <location>
        <position position="141"/>
    </location>
</feature>
<keyword evidence="6 12" id="KW-0472">Membrane</keyword>
<feature type="binding site" evidence="10">
    <location>
        <position position="267"/>
    </location>
    <ligand>
        <name>Mn(2+)</name>
        <dbReference type="ChEBI" id="CHEBI:29035"/>
    </ligand>
</feature>
<evidence type="ECO:0000256" key="7">
    <source>
        <dbReference type="ARBA" id="ARBA00023316"/>
    </source>
</evidence>
<dbReference type="InterPro" id="IPR005150">
    <property type="entry name" value="Cellulose_synth"/>
</dbReference>
<dbReference type="EMBL" id="JBJXBP010000008">
    <property type="protein sequence ID" value="KAL3812501.1"/>
    <property type="molecule type" value="Genomic_DNA"/>
</dbReference>
<evidence type="ECO:0000256" key="2">
    <source>
        <dbReference type="ARBA" id="ARBA00022676"/>
    </source>
</evidence>
<evidence type="ECO:0000256" key="3">
    <source>
        <dbReference type="ARBA" id="ARBA00022679"/>
    </source>
</evidence>
<dbReference type="SUPFAM" id="SSF53448">
    <property type="entry name" value="Nucleotide-diphospho-sugar transferases"/>
    <property type="match status" value="1"/>
</dbReference>
<evidence type="ECO:0000256" key="8">
    <source>
        <dbReference type="PIRSR" id="PIRSR605150-1"/>
    </source>
</evidence>
<gene>
    <name evidence="13" type="ORF">ACJIZ3_013769</name>
</gene>
<comment type="caution">
    <text evidence="13">The sequence shown here is derived from an EMBL/GenBank/DDBJ whole genome shotgun (WGS) entry which is preliminary data.</text>
</comment>
<feature type="transmembrane region" description="Helical" evidence="12">
    <location>
        <begin position="681"/>
        <end position="699"/>
    </location>
</feature>
<feature type="binding site" evidence="9">
    <location>
        <position position="112"/>
    </location>
    <ligand>
        <name>UDP-alpha-D-glucose</name>
        <dbReference type="ChEBI" id="CHEBI:58885"/>
    </ligand>
</feature>
<evidence type="ECO:0000256" key="4">
    <source>
        <dbReference type="ARBA" id="ARBA00022692"/>
    </source>
</evidence>
<protein>
    <recommendedName>
        <fullName evidence="15">Cellulose synthase-like protein G2</fullName>
    </recommendedName>
</protein>
<keyword evidence="14" id="KW-1185">Reference proteome</keyword>
<feature type="binding site" evidence="9">
    <location>
        <position position="111"/>
    </location>
    <ligand>
        <name>UDP-alpha-D-glucose</name>
        <dbReference type="ChEBI" id="CHEBI:58885"/>
    </ligand>
</feature>
<feature type="binding site" evidence="10">
    <location>
        <position position="291"/>
    </location>
    <ligand>
        <name>Mn(2+)</name>
        <dbReference type="ChEBI" id="CHEBI:29035"/>
    </ligand>
</feature>
<dbReference type="Pfam" id="PF03552">
    <property type="entry name" value="Cellulose_synt"/>
    <property type="match status" value="2"/>
</dbReference>
<evidence type="ECO:0000313" key="13">
    <source>
        <dbReference type="EMBL" id="KAL3812501.1"/>
    </source>
</evidence>
<feature type="transmembrane region" description="Helical" evidence="12">
    <location>
        <begin position="491"/>
        <end position="508"/>
    </location>
</feature>
<dbReference type="FunFam" id="3.90.550.10:FF:000194">
    <property type="entry name" value="Cellulose synthase-like protein G2 isoform A"/>
    <property type="match status" value="1"/>
</dbReference>
<feature type="transmembrane region" description="Helical" evidence="12">
    <location>
        <begin position="54"/>
        <end position="73"/>
    </location>
</feature>
<dbReference type="GO" id="GO:0012505">
    <property type="term" value="C:endomembrane system"/>
    <property type="evidence" value="ECO:0007669"/>
    <property type="project" value="UniProtKB-SubCell"/>
</dbReference>
<evidence type="ECO:0000256" key="1">
    <source>
        <dbReference type="ARBA" id="ARBA00004127"/>
    </source>
</evidence>
<proteinExistence type="predicted"/>
<evidence type="ECO:0008006" key="15">
    <source>
        <dbReference type="Google" id="ProtNLM"/>
    </source>
</evidence>
<comment type="subcellular location">
    <subcellularLocation>
        <location evidence="1">Endomembrane system</location>
        <topology evidence="1">Multi-pass membrane protein</topology>
    </subcellularLocation>
</comment>
<feature type="transmembrane region" description="Helical" evidence="12">
    <location>
        <begin position="711"/>
        <end position="729"/>
    </location>
</feature>
<evidence type="ECO:0000256" key="5">
    <source>
        <dbReference type="ARBA" id="ARBA00022989"/>
    </source>
</evidence>
<feature type="coiled-coil region" evidence="11">
    <location>
        <begin position="190"/>
        <end position="217"/>
    </location>
</feature>
<keyword evidence="2" id="KW-0328">Glycosyltransferase</keyword>
<feature type="transmembrane region" description="Helical" evidence="12">
    <location>
        <begin position="21"/>
        <end position="38"/>
    </location>
</feature>
<keyword evidence="5 12" id="KW-1133">Transmembrane helix</keyword>
<organism evidence="13 14">
    <name type="scientific">Penstemon smallii</name>
    <dbReference type="NCBI Taxonomy" id="265156"/>
    <lineage>
        <taxon>Eukaryota</taxon>
        <taxon>Viridiplantae</taxon>
        <taxon>Streptophyta</taxon>
        <taxon>Embryophyta</taxon>
        <taxon>Tracheophyta</taxon>
        <taxon>Spermatophyta</taxon>
        <taxon>Magnoliopsida</taxon>
        <taxon>eudicotyledons</taxon>
        <taxon>Gunneridae</taxon>
        <taxon>Pentapetalae</taxon>
        <taxon>asterids</taxon>
        <taxon>lamiids</taxon>
        <taxon>Lamiales</taxon>
        <taxon>Plantaginaceae</taxon>
        <taxon>Cheloneae</taxon>
        <taxon>Penstemon</taxon>
    </lineage>
</organism>
<evidence type="ECO:0000256" key="11">
    <source>
        <dbReference type="SAM" id="Coils"/>
    </source>
</evidence>
<evidence type="ECO:0000256" key="9">
    <source>
        <dbReference type="PIRSR" id="PIRSR605150-2"/>
    </source>
</evidence>
<feature type="binding site" evidence="9">
    <location>
        <position position="141"/>
    </location>
    <ligand>
        <name>UDP-alpha-D-glucose</name>
        <dbReference type="ChEBI" id="CHEBI:58885"/>
    </ligand>
</feature>
<dbReference type="PANTHER" id="PTHR13301">
    <property type="entry name" value="X-BOX TRANSCRIPTION FACTOR-RELATED"/>
    <property type="match status" value="1"/>
</dbReference>
<evidence type="ECO:0000256" key="6">
    <source>
        <dbReference type="ARBA" id="ARBA00023136"/>
    </source>
</evidence>
<sequence>MDNTSLPLNQCRILKIDLIINRLYILLNGISILALFYYRATNLFTILLTRETPLIPYLVVFVSEIVLTGLWLLHQAYRWRPVKRTVYIERLPSDEKLLAVDVFICTADPSKEPSLGVMNTVISAMALDYPPDKLSVYLSDDGGSWVTLEAMRESWKFAKWWVPFCRKYNVKNRCPEAFFSGGADNLVSSNSEFLNDKNEVEKRYQEFNQNLEKNSVNAKSSVSRNHSATVEVMSDATGNVGGATQKEMPLLVYVSREKRPGHAHHFKGGALNTLLRVSAVISNAPYFLVLDCDMYCGDPTSARQAMCFYLDPKIAPKIAWVQYPQKFRNTSPYDIYSGRLQYIWREGQGSDGLKGPAIYGCNFFMTREAIYGTDKIRKDRDLNLLKKSFGVSNEFIKSIQNNKPNVWSDGGKVSDELRKEIQLLASSTYCNGSEWGLEVGYRYFTVVEDSITSFILHCKGWISVLIDPVKPCFLGACTTSLNDMLVQQTRWSFGLMQIGLSRFCPILYGTVRMSILQSLGYTSLVFDALYVIPFYGLALMPPICLLYNIPLYPKVSDPYFVVFAFIFLSSQLKHVQEVFSYGDSWRTSLYELRVWMMKSTVCYLYAVINAIADKFGTTEANFSLTNKDIEEEQTKWYQKGIYNYQASPGLIVPLCTLYLINLASFIIGIAKIVLNRTGDQMFVQATLPLFGVIMNYNLLEGMFLRTDKGRVSIFVTLLSIAISAIYLYFGSVLCIY</sequence>
<dbReference type="AlphaFoldDB" id="A0ABD3RPF0"/>
<keyword evidence="4 12" id="KW-0812">Transmembrane</keyword>